<reference evidence="1 2" key="1">
    <citation type="submission" date="2019-07" db="EMBL/GenBank/DDBJ databases">
        <title>Genome sequence of Weissella cibaria GK1.</title>
        <authorList>
            <person name="Choi H.-J."/>
        </authorList>
    </citation>
    <scope>NUCLEOTIDE SEQUENCE [LARGE SCALE GENOMIC DNA]</scope>
    <source>
        <strain evidence="1 2">GK1</strain>
    </source>
</reference>
<accession>A0A9Q8JJ04</accession>
<dbReference type="AlphaFoldDB" id="A0A9Q8JJ04"/>
<dbReference type="EMBL" id="VNHC01000002">
    <property type="protein sequence ID" value="TVV28292.1"/>
    <property type="molecule type" value="Genomic_DNA"/>
</dbReference>
<evidence type="ECO:0000313" key="2">
    <source>
        <dbReference type="Proteomes" id="UP000320012"/>
    </source>
</evidence>
<sequence length="61" mass="6818">MDGYIYMIKSISFNGHQFLDTVGSPEIWRQTKSVTSKVESVTIEILSQVATNLISKQLGLN</sequence>
<gene>
    <name evidence="1" type="ORF">FO435_10575</name>
</gene>
<comment type="caution">
    <text evidence="1">The sequence shown here is derived from an EMBL/GenBank/DDBJ whole genome shotgun (WGS) entry which is preliminary data.</text>
</comment>
<evidence type="ECO:0000313" key="1">
    <source>
        <dbReference type="EMBL" id="TVV28292.1"/>
    </source>
</evidence>
<dbReference type="InterPro" id="IPR019650">
    <property type="entry name" value="DUF2513"/>
</dbReference>
<proteinExistence type="predicted"/>
<name>A0A9Q8JJ04_9LACO</name>
<dbReference type="Pfam" id="PF10711">
    <property type="entry name" value="DUF2513"/>
    <property type="match status" value="1"/>
</dbReference>
<dbReference type="Proteomes" id="UP000320012">
    <property type="component" value="Unassembled WGS sequence"/>
</dbReference>
<organism evidence="1 2">
    <name type="scientific">Weissella cibaria</name>
    <dbReference type="NCBI Taxonomy" id="137591"/>
    <lineage>
        <taxon>Bacteria</taxon>
        <taxon>Bacillati</taxon>
        <taxon>Bacillota</taxon>
        <taxon>Bacilli</taxon>
        <taxon>Lactobacillales</taxon>
        <taxon>Lactobacillaceae</taxon>
        <taxon>Weissella</taxon>
    </lineage>
</organism>
<protein>
    <submittedName>
        <fullName evidence="1">DUF2513 domain-containing protein</fullName>
    </submittedName>
</protein>